<name>C5T5C3_ACIDE</name>
<evidence type="ECO:0000313" key="1">
    <source>
        <dbReference type="EMBL" id="EER60308.1"/>
    </source>
</evidence>
<dbReference type="EMBL" id="ACQT01000062">
    <property type="protein sequence ID" value="EER60308.1"/>
    <property type="molecule type" value="Genomic_DNA"/>
</dbReference>
<protein>
    <submittedName>
        <fullName evidence="1">Uncharacterized protein</fullName>
    </submittedName>
</protein>
<feature type="non-terminal residue" evidence="1">
    <location>
        <position position="33"/>
    </location>
</feature>
<keyword evidence="2" id="KW-1185">Reference proteome</keyword>
<evidence type="ECO:0000313" key="2">
    <source>
        <dbReference type="Proteomes" id="UP000003856"/>
    </source>
</evidence>
<organism evidence="1 2">
    <name type="scientific">Acidovorax delafieldii 2AN</name>
    <dbReference type="NCBI Taxonomy" id="573060"/>
    <lineage>
        <taxon>Bacteria</taxon>
        <taxon>Pseudomonadati</taxon>
        <taxon>Pseudomonadota</taxon>
        <taxon>Betaproteobacteria</taxon>
        <taxon>Burkholderiales</taxon>
        <taxon>Comamonadaceae</taxon>
        <taxon>Acidovorax</taxon>
    </lineage>
</organism>
<dbReference type="Proteomes" id="UP000003856">
    <property type="component" value="Unassembled WGS sequence"/>
</dbReference>
<dbReference type="AlphaFoldDB" id="C5T5C3"/>
<sequence length="33" mass="3407">MQPFKPATVNPTGMPRRRALSALLGAALSLGLA</sequence>
<accession>C5T5C3</accession>
<gene>
    <name evidence="1" type="ORF">AcdelDRAFT_2103</name>
</gene>
<proteinExistence type="predicted"/>
<comment type="caution">
    <text evidence="1">The sequence shown here is derived from an EMBL/GenBank/DDBJ whole genome shotgun (WGS) entry which is preliminary data.</text>
</comment>
<reference evidence="1 2" key="1">
    <citation type="submission" date="2009-05" db="EMBL/GenBank/DDBJ databases">
        <title>The draft genome of Acidovorax delafieldii 2AN.</title>
        <authorList>
            <consortium name="US DOE Joint Genome Institute (JGI-PGF)"/>
            <person name="Lucas S."/>
            <person name="Copeland A."/>
            <person name="Lapidus A."/>
            <person name="Glavina del Rio T."/>
            <person name="Tice H."/>
            <person name="Bruce D."/>
            <person name="Goodwin L."/>
            <person name="Pitluck S."/>
            <person name="Larimer F."/>
            <person name="Land M.L."/>
            <person name="Hauser L."/>
            <person name="Shelobolina E.S."/>
            <person name="Picardal F."/>
            <person name="Roden E."/>
            <person name="Emerson D."/>
        </authorList>
    </citation>
    <scope>NUCLEOTIDE SEQUENCE [LARGE SCALE GENOMIC DNA]</scope>
    <source>
        <strain evidence="1 2">2AN</strain>
    </source>
</reference>